<dbReference type="GO" id="GO:0005829">
    <property type="term" value="C:cytosol"/>
    <property type="evidence" value="ECO:0007669"/>
    <property type="project" value="TreeGrafter"/>
</dbReference>
<keyword evidence="9" id="KW-1185">Reference proteome</keyword>
<evidence type="ECO:0000256" key="3">
    <source>
        <dbReference type="ARBA" id="ARBA00023015"/>
    </source>
</evidence>
<dbReference type="SUPFAM" id="SSF52172">
    <property type="entry name" value="CheY-like"/>
    <property type="match status" value="1"/>
</dbReference>
<feature type="domain" description="Response regulatory" evidence="7">
    <location>
        <begin position="3"/>
        <end position="123"/>
    </location>
</feature>
<dbReference type="RefSeq" id="WP_106327289.1">
    <property type="nucleotide sequence ID" value="NZ_BOMO01000135.1"/>
</dbReference>
<evidence type="ECO:0000256" key="1">
    <source>
        <dbReference type="ARBA" id="ARBA00022553"/>
    </source>
</evidence>
<dbReference type="PROSITE" id="PS50110">
    <property type="entry name" value="RESPONSE_REGULATORY"/>
    <property type="match status" value="1"/>
</dbReference>
<dbReference type="InterPro" id="IPR039420">
    <property type="entry name" value="WalR-like"/>
</dbReference>
<protein>
    <submittedName>
        <fullName evidence="8">Response regulator receiver domain-containing protein</fullName>
    </submittedName>
</protein>
<keyword evidence="4" id="KW-0238">DNA-binding</keyword>
<dbReference type="PANTHER" id="PTHR48111:SF1">
    <property type="entry name" value="TWO-COMPONENT RESPONSE REGULATOR ORR33"/>
    <property type="match status" value="1"/>
</dbReference>
<evidence type="ECO:0000259" key="7">
    <source>
        <dbReference type="PROSITE" id="PS50110"/>
    </source>
</evidence>
<evidence type="ECO:0000313" key="8">
    <source>
        <dbReference type="EMBL" id="PRX16289.1"/>
    </source>
</evidence>
<dbReference type="GO" id="GO:0000976">
    <property type="term" value="F:transcription cis-regulatory region binding"/>
    <property type="evidence" value="ECO:0007669"/>
    <property type="project" value="TreeGrafter"/>
</dbReference>
<keyword evidence="3" id="KW-0805">Transcription regulation</keyword>
<keyword evidence="1 6" id="KW-0597">Phosphoprotein</keyword>
<reference evidence="8 9" key="1">
    <citation type="submission" date="2018-03" db="EMBL/GenBank/DDBJ databases">
        <title>Genomic Encyclopedia of Archaeal and Bacterial Type Strains, Phase II (KMG-II): from individual species to whole genera.</title>
        <authorList>
            <person name="Goeker M."/>
        </authorList>
    </citation>
    <scope>NUCLEOTIDE SEQUENCE [LARGE SCALE GENOMIC DNA]</scope>
    <source>
        <strain evidence="8 9">DSM 43146</strain>
    </source>
</reference>
<name>A0A2T0K0H3_9ACTN</name>
<dbReference type="InterPro" id="IPR001789">
    <property type="entry name" value="Sig_transdc_resp-reg_receiver"/>
</dbReference>
<evidence type="ECO:0000256" key="6">
    <source>
        <dbReference type="PROSITE-ProRule" id="PRU00169"/>
    </source>
</evidence>
<sequence>MPSVLVVDDDPALLRIIETVLVAAGLEVSSRNTGHAALRAAHARPPDCTIVDWSLDASGHDMDAVTLCRALRDGEDTADVPILLLTGRGRWMEAAAAFDAGADDYLPKPFSVQELLDRITSLTR</sequence>
<keyword evidence="2" id="KW-0902">Two-component regulatory system</keyword>
<dbReference type="AlphaFoldDB" id="A0A2T0K0H3"/>
<dbReference type="EMBL" id="PVMZ01000020">
    <property type="protein sequence ID" value="PRX16289.1"/>
    <property type="molecule type" value="Genomic_DNA"/>
</dbReference>
<dbReference type="GO" id="GO:0032993">
    <property type="term" value="C:protein-DNA complex"/>
    <property type="evidence" value="ECO:0007669"/>
    <property type="project" value="TreeGrafter"/>
</dbReference>
<dbReference type="InterPro" id="IPR011006">
    <property type="entry name" value="CheY-like_superfamily"/>
</dbReference>
<accession>A0A2T0K0H3</accession>
<dbReference type="GO" id="GO:0006355">
    <property type="term" value="P:regulation of DNA-templated transcription"/>
    <property type="evidence" value="ECO:0007669"/>
    <property type="project" value="TreeGrafter"/>
</dbReference>
<dbReference type="Gene3D" id="3.40.50.2300">
    <property type="match status" value="1"/>
</dbReference>
<dbReference type="OrthoDB" id="3197131at2"/>
<dbReference type="Proteomes" id="UP000239415">
    <property type="component" value="Unassembled WGS sequence"/>
</dbReference>
<evidence type="ECO:0000256" key="4">
    <source>
        <dbReference type="ARBA" id="ARBA00023125"/>
    </source>
</evidence>
<evidence type="ECO:0000313" key="9">
    <source>
        <dbReference type="Proteomes" id="UP000239415"/>
    </source>
</evidence>
<keyword evidence="5" id="KW-0804">Transcription</keyword>
<proteinExistence type="predicted"/>
<evidence type="ECO:0000256" key="2">
    <source>
        <dbReference type="ARBA" id="ARBA00023012"/>
    </source>
</evidence>
<dbReference type="PANTHER" id="PTHR48111">
    <property type="entry name" value="REGULATOR OF RPOS"/>
    <property type="match status" value="1"/>
</dbReference>
<comment type="caution">
    <text evidence="8">The sequence shown here is derived from an EMBL/GenBank/DDBJ whole genome shotgun (WGS) entry which is preliminary data.</text>
</comment>
<dbReference type="SMART" id="SM00448">
    <property type="entry name" value="REC"/>
    <property type="match status" value="1"/>
</dbReference>
<feature type="modified residue" description="4-aspartylphosphate" evidence="6">
    <location>
        <position position="52"/>
    </location>
</feature>
<gene>
    <name evidence="8" type="ORF">CLV67_120104</name>
</gene>
<dbReference type="Pfam" id="PF00072">
    <property type="entry name" value="Response_reg"/>
    <property type="match status" value="1"/>
</dbReference>
<organism evidence="8 9">
    <name type="scientific">Actinoplanes italicus</name>
    <dbReference type="NCBI Taxonomy" id="113567"/>
    <lineage>
        <taxon>Bacteria</taxon>
        <taxon>Bacillati</taxon>
        <taxon>Actinomycetota</taxon>
        <taxon>Actinomycetes</taxon>
        <taxon>Micromonosporales</taxon>
        <taxon>Micromonosporaceae</taxon>
        <taxon>Actinoplanes</taxon>
    </lineage>
</organism>
<dbReference type="GO" id="GO:0000156">
    <property type="term" value="F:phosphorelay response regulator activity"/>
    <property type="evidence" value="ECO:0007669"/>
    <property type="project" value="TreeGrafter"/>
</dbReference>
<evidence type="ECO:0000256" key="5">
    <source>
        <dbReference type="ARBA" id="ARBA00023163"/>
    </source>
</evidence>